<keyword evidence="9" id="KW-0406">Ion transport</keyword>
<evidence type="ECO:0000256" key="9">
    <source>
        <dbReference type="ARBA" id="ARBA00023065"/>
    </source>
</evidence>
<keyword evidence="7" id="KW-0732">Signal</keyword>
<comment type="subcellular location">
    <subcellularLocation>
        <location evidence="1 14">Cell outer membrane</location>
        <topology evidence="1 14">Multi-pass membrane protein</topology>
    </subcellularLocation>
</comment>
<dbReference type="NCBIfam" id="TIGR01783">
    <property type="entry name" value="TonB-siderophor"/>
    <property type="match status" value="1"/>
</dbReference>
<protein>
    <submittedName>
        <fullName evidence="18">Outer membrane receptor for ferric coprogen and ferric-rhodotorulic acid</fullName>
    </submittedName>
</protein>
<reference evidence="18 19" key="1">
    <citation type="submission" date="2018-04" db="EMBL/GenBank/DDBJ databases">
        <title>Genomic Encyclopedia of Type Strains, Phase III (KMG-III): the genomes of soil and plant-associated and newly described type strains.</title>
        <authorList>
            <person name="Whitman W."/>
        </authorList>
    </citation>
    <scope>NUCLEOTIDE SEQUENCE [LARGE SCALE GENOMIC DNA]</scope>
    <source>
        <strain evidence="18 19">MA101b</strain>
    </source>
</reference>
<keyword evidence="5" id="KW-0410">Iron transport</keyword>
<dbReference type="Gene3D" id="2.40.170.20">
    <property type="entry name" value="TonB-dependent receptor, beta-barrel domain"/>
    <property type="match status" value="1"/>
</dbReference>
<comment type="similarity">
    <text evidence="2 14 15">Belongs to the TonB-dependent receptor family.</text>
</comment>
<dbReference type="PANTHER" id="PTHR32552">
    <property type="entry name" value="FERRICHROME IRON RECEPTOR-RELATED"/>
    <property type="match status" value="1"/>
</dbReference>
<evidence type="ECO:0000256" key="1">
    <source>
        <dbReference type="ARBA" id="ARBA00004571"/>
    </source>
</evidence>
<keyword evidence="13 14" id="KW-0998">Cell outer membrane</keyword>
<keyword evidence="11 14" id="KW-0472">Membrane</keyword>
<evidence type="ECO:0000256" key="12">
    <source>
        <dbReference type="ARBA" id="ARBA00023170"/>
    </source>
</evidence>
<dbReference type="InterPro" id="IPR010105">
    <property type="entry name" value="TonB_sidphr_rcpt"/>
</dbReference>
<feature type="domain" description="TonB-dependent receptor-like beta-barrel" evidence="16">
    <location>
        <begin position="271"/>
        <end position="693"/>
    </location>
</feature>
<dbReference type="EMBL" id="QAOG01000002">
    <property type="protein sequence ID" value="PTQ61106.1"/>
    <property type="molecule type" value="Genomic_DNA"/>
</dbReference>
<evidence type="ECO:0000259" key="17">
    <source>
        <dbReference type="Pfam" id="PF07715"/>
    </source>
</evidence>
<evidence type="ECO:0000256" key="5">
    <source>
        <dbReference type="ARBA" id="ARBA00022496"/>
    </source>
</evidence>
<feature type="domain" description="TonB-dependent receptor plug" evidence="17">
    <location>
        <begin position="67"/>
        <end position="167"/>
    </location>
</feature>
<dbReference type="InterPro" id="IPR037066">
    <property type="entry name" value="Plug_dom_sf"/>
</dbReference>
<keyword evidence="6 14" id="KW-0812">Transmembrane</keyword>
<dbReference type="PROSITE" id="PS52016">
    <property type="entry name" value="TONB_DEPENDENT_REC_3"/>
    <property type="match status" value="1"/>
</dbReference>
<dbReference type="GO" id="GO:0038023">
    <property type="term" value="F:signaling receptor activity"/>
    <property type="evidence" value="ECO:0007669"/>
    <property type="project" value="InterPro"/>
</dbReference>
<dbReference type="FunFam" id="2.170.130.10:FF:000010">
    <property type="entry name" value="Ferripyoverdine receptor"/>
    <property type="match status" value="1"/>
</dbReference>
<dbReference type="PANTHER" id="PTHR32552:SF74">
    <property type="entry name" value="HYDROXAMATE SIDEROPHORE RECEPTOR FHUE"/>
    <property type="match status" value="1"/>
</dbReference>
<evidence type="ECO:0000313" key="18">
    <source>
        <dbReference type="EMBL" id="PTQ61106.1"/>
    </source>
</evidence>
<evidence type="ECO:0000256" key="8">
    <source>
        <dbReference type="ARBA" id="ARBA00023004"/>
    </source>
</evidence>
<evidence type="ECO:0000259" key="16">
    <source>
        <dbReference type="Pfam" id="PF00593"/>
    </source>
</evidence>
<evidence type="ECO:0000256" key="13">
    <source>
        <dbReference type="ARBA" id="ARBA00023237"/>
    </source>
</evidence>
<keyword evidence="12 18" id="KW-0675">Receptor</keyword>
<keyword evidence="4 14" id="KW-1134">Transmembrane beta strand</keyword>
<dbReference type="GO" id="GO:0015891">
    <property type="term" value="P:siderophore transport"/>
    <property type="evidence" value="ECO:0007669"/>
    <property type="project" value="InterPro"/>
</dbReference>
<dbReference type="CDD" id="cd01347">
    <property type="entry name" value="ligand_gated_channel"/>
    <property type="match status" value="1"/>
</dbReference>
<evidence type="ECO:0000256" key="3">
    <source>
        <dbReference type="ARBA" id="ARBA00022448"/>
    </source>
</evidence>
<evidence type="ECO:0000256" key="10">
    <source>
        <dbReference type="ARBA" id="ARBA00023077"/>
    </source>
</evidence>
<dbReference type="GO" id="GO:0015344">
    <property type="term" value="F:siderophore uptake transmembrane transporter activity"/>
    <property type="evidence" value="ECO:0007669"/>
    <property type="project" value="TreeGrafter"/>
</dbReference>
<dbReference type="InterPro" id="IPR036942">
    <property type="entry name" value="Beta-barrel_TonB_sf"/>
</dbReference>
<evidence type="ECO:0000256" key="15">
    <source>
        <dbReference type="RuleBase" id="RU003357"/>
    </source>
</evidence>
<comment type="caution">
    <text evidence="18">The sequence shown here is derived from an EMBL/GenBank/DDBJ whole genome shotgun (WGS) entry which is preliminary data.</text>
</comment>
<dbReference type="InterPro" id="IPR039426">
    <property type="entry name" value="TonB-dep_rcpt-like"/>
</dbReference>
<dbReference type="GO" id="GO:0009279">
    <property type="term" value="C:cell outer membrane"/>
    <property type="evidence" value="ECO:0007669"/>
    <property type="project" value="UniProtKB-SubCell"/>
</dbReference>
<dbReference type="Gene3D" id="2.170.130.10">
    <property type="entry name" value="TonB-dependent receptor, plug domain"/>
    <property type="match status" value="1"/>
</dbReference>
<keyword evidence="19" id="KW-1185">Reference proteome</keyword>
<dbReference type="Pfam" id="PF00593">
    <property type="entry name" value="TonB_dep_Rec_b-barrel"/>
    <property type="match status" value="1"/>
</dbReference>
<dbReference type="SUPFAM" id="SSF56935">
    <property type="entry name" value="Porins"/>
    <property type="match status" value="1"/>
</dbReference>
<accession>A0A2T5GP57</accession>
<evidence type="ECO:0000256" key="4">
    <source>
        <dbReference type="ARBA" id="ARBA00022452"/>
    </source>
</evidence>
<evidence type="ECO:0000313" key="19">
    <source>
        <dbReference type="Proteomes" id="UP000244189"/>
    </source>
</evidence>
<gene>
    <name evidence="18" type="ORF">C8J26_1429</name>
</gene>
<sequence>MTALLAVLMTTANLDASPVTLPDPGAEAALQARQSADEIVVTGARTEGSSDYTIPGQTTATRLNLTLRETPQSVSVVTRAQIEDFQLNDVNTLLGTVPGVNVQAGETDRVYFSARGFDIQTFQVDGIGVPFAFGIQTGSIDTAFYDHIEVVRGAPGLLSSTGNPSAVVNFIRKRPTKDLQVRASGQYGSFDQYRGEADVSVPITKDGSIRARAVGAYQDGDSYLDRYGLRRWVGYGIVEADLGASTTVSAGYGHQDHKSRGAMWGAIPLTYSDGTPLNFARSSNVAPEWSSWNVIDRQIFGDITHRFGNGWVARASAIRRATDENNTLFYVYGNPLRNDADGIGIDPATGLQIGIQSYPGKFRATTRNLTMEAYIAGPVTFLGREHEINIGVNRSAQDYVQQSSYDNSTIGTYLPYPDLFAGNFSLPNFPTTFSSDPASSQNTHTRRETAYGLIRFNPGDAVKVMFGGNVTHAKSTGFSYGGNTDFDATRFLPFAGATVNVTSNLSLYGSYATIFNPQNQLLDINNRIIDPIEGENLELGIKGDWFAGRLNATVAVFKTRQDNTAEAAGIVTENNVTRTYYVGIDARSEGVEIDVGGQLAPGLQMTGGYTVMRIEDPEGNPVRRYVARNTGRLNLSYTLPMLPALKLGASAQYQSRIISPTGLGRQGNYALLDLLAAYGITPNISAAVNLRNVTNTKYLTATNFDGGYYGAPRSVLGTISVRY</sequence>
<keyword evidence="10 15" id="KW-0798">TonB box</keyword>
<name>A0A2T5GP57_9SPHN</name>
<dbReference type="Proteomes" id="UP000244189">
    <property type="component" value="Unassembled WGS sequence"/>
</dbReference>
<evidence type="ECO:0000256" key="2">
    <source>
        <dbReference type="ARBA" id="ARBA00009810"/>
    </source>
</evidence>
<dbReference type="Pfam" id="PF07715">
    <property type="entry name" value="Plug"/>
    <property type="match status" value="1"/>
</dbReference>
<dbReference type="AlphaFoldDB" id="A0A2T5GP57"/>
<dbReference type="InterPro" id="IPR000531">
    <property type="entry name" value="Beta-barrel_TonB"/>
</dbReference>
<dbReference type="RefSeq" id="WP_107957292.1">
    <property type="nucleotide sequence ID" value="NZ_QAOG01000002.1"/>
</dbReference>
<keyword evidence="8" id="KW-0408">Iron</keyword>
<evidence type="ECO:0000256" key="11">
    <source>
        <dbReference type="ARBA" id="ARBA00023136"/>
    </source>
</evidence>
<proteinExistence type="inferred from homology"/>
<evidence type="ECO:0000256" key="6">
    <source>
        <dbReference type="ARBA" id="ARBA00022692"/>
    </source>
</evidence>
<evidence type="ECO:0000256" key="14">
    <source>
        <dbReference type="PROSITE-ProRule" id="PRU01360"/>
    </source>
</evidence>
<evidence type="ECO:0000256" key="7">
    <source>
        <dbReference type="ARBA" id="ARBA00022729"/>
    </source>
</evidence>
<keyword evidence="3 14" id="KW-0813">Transport</keyword>
<organism evidence="18 19">
    <name type="scientific">Sphingomonas aurantiaca</name>
    <dbReference type="NCBI Taxonomy" id="185949"/>
    <lineage>
        <taxon>Bacteria</taxon>
        <taxon>Pseudomonadati</taxon>
        <taxon>Pseudomonadota</taxon>
        <taxon>Alphaproteobacteria</taxon>
        <taxon>Sphingomonadales</taxon>
        <taxon>Sphingomonadaceae</taxon>
        <taxon>Sphingomonas</taxon>
    </lineage>
</organism>
<dbReference type="InterPro" id="IPR012910">
    <property type="entry name" value="Plug_dom"/>
</dbReference>